<evidence type="ECO:0000256" key="7">
    <source>
        <dbReference type="ARBA" id="ARBA00023033"/>
    </source>
</evidence>
<gene>
    <name evidence="10" type="ORF">BZB76_4584</name>
</gene>
<evidence type="ECO:0000256" key="5">
    <source>
        <dbReference type="ARBA" id="ARBA00023002"/>
    </source>
</evidence>
<keyword evidence="5 9" id="KW-0560">Oxidoreductase</keyword>
<dbReference type="Pfam" id="PF00067">
    <property type="entry name" value="p450"/>
    <property type="match status" value="1"/>
</dbReference>
<dbReference type="Proteomes" id="UP000274601">
    <property type="component" value="Unassembled WGS sequence"/>
</dbReference>
<dbReference type="InterPro" id="IPR001128">
    <property type="entry name" value="Cyt_P450"/>
</dbReference>
<dbReference type="PANTHER" id="PTHR24286:SF24">
    <property type="entry name" value="LANOSTEROL 14-ALPHA DEMETHYLASE"/>
    <property type="match status" value="1"/>
</dbReference>
<dbReference type="PRINTS" id="PR00465">
    <property type="entry name" value="EP450IV"/>
</dbReference>
<accession>A0A495QI08</accession>
<keyword evidence="3 8" id="KW-0349">Heme</keyword>
<name>A0A495QI08_9ACTN</name>
<dbReference type="CDD" id="cd11045">
    <property type="entry name" value="CYP136-like"/>
    <property type="match status" value="1"/>
</dbReference>
<dbReference type="GO" id="GO:0016705">
    <property type="term" value="F:oxidoreductase activity, acting on paired donors, with incorporation or reduction of molecular oxygen"/>
    <property type="evidence" value="ECO:0007669"/>
    <property type="project" value="InterPro"/>
</dbReference>
<keyword evidence="4 8" id="KW-0479">Metal-binding</keyword>
<evidence type="ECO:0000256" key="8">
    <source>
        <dbReference type="PIRSR" id="PIRSR602403-1"/>
    </source>
</evidence>
<sequence>MGDLAPPPAGSGLKAVPGGGGIPLIGSTVAVMRDPVGMARKRYAELGPVGWGWLLGQRMVTVHGPEAAEVVLVDRDDAFASGPAWSYFIGPFFRRGLMLLDFEEHLHHRRIMRQAFTRPRLRAYLDAMAPGVSEGVGAWRAGSGFRVYDHVKQLTLDLAVDVLMGVELGDVERRRVNGAFIDAVRAGTAYVRFPVPGLRWHRGLRARRALEEFFRRHLPAKRRDGGNDLFAALCSAESDEGQRFTDEDVVNHMIFALMAAHDTTTITLTSMAYHLARYPEWQERLRDESLALGPAALAFEDLGALDGLDAVMKESMRLVAPVPALPRKVVKDTAVLGFYIPAGTTVVVPMLSNHRMADWWPDPDTFDPERFSPERREDKIHRYAWSPFGGGAHTCIGIHFAGMQVKTIMHEMLRRHRWSVPAGYEMPLDTTSLPSPKDGLPVRLEALEPRASR</sequence>
<evidence type="ECO:0000256" key="6">
    <source>
        <dbReference type="ARBA" id="ARBA00023004"/>
    </source>
</evidence>
<dbReference type="GO" id="GO:0004497">
    <property type="term" value="F:monooxygenase activity"/>
    <property type="evidence" value="ECO:0007669"/>
    <property type="project" value="UniProtKB-KW"/>
</dbReference>
<dbReference type="GO" id="GO:0016125">
    <property type="term" value="P:sterol metabolic process"/>
    <property type="evidence" value="ECO:0007669"/>
    <property type="project" value="TreeGrafter"/>
</dbReference>
<feature type="binding site" description="axial binding residue" evidence="8">
    <location>
        <position position="395"/>
    </location>
    <ligand>
        <name>heme</name>
        <dbReference type="ChEBI" id="CHEBI:30413"/>
    </ligand>
    <ligandPart>
        <name>Fe</name>
        <dbReference type="ChEBI" id="CHEBI:18248"/>
    </ligandPart>
</feature>
<evidence type="ECO:0000313" key="10">
    <source>
        <dbReference type="EMBL" id="RKS71777.1"/>
    </source>
</evidence>
<keyword evidence="7 9" id="KW-0503">Monooxygenase</keyword>
<dbReference type="GO" id="GO:0020037">
    <property type="term" value="F:heme binding"/>
    <property type="evidence" value="ECO:0007669"/>
    <property type="project" value="InterPro"/>
</dbReference>
<organism evidence="10 11">
    <name type="scientific">Actinomadura pelletieri DSM 43383</name>
    <dbReference type="NCBI Taxonomy" id="1120940"/>
    <lineage>
        <taxon>Bacteria</taxon>
        <taxon>Bacillati</taxon>
        <taxon>Actinomycetota</taxon>
        <taxon>Actinomycetes</taxon>
        <taxon>Streptosporangiales</taxon>
        <taxon>Thermomonosporaceae</taxon>
        <taxon>Actinomadura</taxon>
    </lineage>
</organism>
<dbReference type="GO" id="GO:0005506">
    <property type="term" value="F:iron ion binding"/>
    <property type="evidence" value="ECO:0007669"/>
    <property type="project" value="InterPro"/>
</dbReference>
<dbReference type="PANTHER" id="PTHR24286">
    <property type="entry name" value="CYTOCHROME P450 26"/>
    <property type="match status" value="1"/>
</dbReference>
<dbReference type="InterPro" id="IPR036396">
    <property type="entry name" value="Cyt_P450_sf"/>
</dbReference>
<keyword evidence="11" id="KW-1185">Reference proteome</keyword>
<dbReference type="InterPro" id="IPR017972">
    <property type="entry name" value="Cyt_P450_CS"/>
</dbReference>
<dbReference type="PROSITE" id="PS00086">
    <property type="entry name" value="CYTOCHROME_P450"/>
    <property type="match status" value="1"/>
</dbReference>
<evidence type="ECO:0000256" key="1">
    <source>
        <dbReference type="ARBA" id="ARBA00001971"/>
    </source>
</evidence>
<dbReference type="SUPFAM" id="SSF48264">
    <property type="entry name" value="Cytochrome P450"/>
    <property type="match status" value="1"/>
</dbReference>
<evidence type="ECO:0000256" key="4">
    <source>
        <dbReference type="ARBA" id="ARBA00022723"/>
    </source>
</evidence>
<comment type="caution">
    <text evidence="10">The sequence shown here is derived from an EMBL/GenBank/DDBJ whole genome shotgun (WGS) entry which is preliminary data.</text>
</comment>
<keyword evidence="6 8" id="KW-0408">Iron</keyword>
<dbReference type="EMBL" id="RBWU01000005">
    <property type="protein sequence ID" value="RKS71777.1"/>
    <property type="molecule type" value="Genomic_DNA"/>
</dbReference>
<dbReference type="AlphaFoldDB" id="A0A495QI08"/>
<evidence type="ECO:0000256" key="2">
    <source>
        <dbReference type="ARBA" id="ARBA00010617"/>
    </source>
</evidence>
<evidence type="ECO:0000313" key="11">
    <source>
        <dbReference type="Proteomes" id="UP000274601"/>
    </source>
</evidence>
<comment type="cofactor">
    <cofactor evidence="1 8">
        <name>heme</name>
        <dbReference type="ChEBI" id="CHEBI:30413"/>
    </cofactor>
</comment>
<dbReference type="OrthoDB" id="3217230at2"/>
<dbReference type="PRINTS" id="PR00385">
    <property type="entry name" value="P450"/>
</dbReference>
<reference evidence="10 11" key="1">
    <citation type="submission" date="2018-10" db="EMBL/GenBank/DDBJ databases">
        <title>Genomic Encyclopedia of Archaeal and Bacterial Type Strains, Phase II (KMG-II): from individual species to whole genera.</title>
        <authorList>
            <person name="Goeker M."/>
        </authorList>
    </citation>
    <scope>NUCLEOTIDE SEQUENCE [LARGE SCALE GENOMIC DNA]</scope>
    <source>
        <strain evidence="10 11">DSM 43383</strain>
    </source>
</reference>
<proteinExistence type="inferred from homology"/>
<dbReference type="InterPro" id="IPR002403">
    <property type="entry name" value="Cyt_P450_E_grp-IV"/>
</dbReference>
<protein>
    <submittedName>
        <fullName evidence="10">Cytochrome P450</fullName>
    </submittedName>
</protein>
<evidence type="ECO:0000256" key="3">
    <source>
        <dbReference type="ARBA" id="ARBA00022617"/>
    </source>
</evidence>
<dbReference type="RefSeq" id="WP_121436411.1">
    <property type="nucleotide sequence ID" value="NZ_RBWU01000005.1"/>
</dbReference>
<evidence type="ECO:0000256" key="9">
    <source>
        <dbReference type="RuleBase" id="RU000461"/>
    </source>
</evidence>
<comment type="similarity">
    <text evidence="2 9">Belongs to the cytochrome P450 family.</text>
</comment>
<dbReference type="Gene3D" id="1.10.630.10">
    <property type="entry name" value="Cytochrome P450"/>
    <property type="match status" value="1"/>
</dbReference>